<feature type="transmembrane region" description="Helical" evidence="3">
    <location>
        <begin position="174"/>
        <end position="196"/>
    </location>
</feature>
<keyword evidence="5" id="KW-1185">Reference proteome</keyword>
<proteinExistence type="inferred from homology"/>
<dbReference type="GO" id="GO:0015225">
    <property type="term" value="F:biotin transmembrane transporter activity"/>
    <property type="evidence" value="ECO:0007669"/>
    <property type="project" value="UniProtKB-UniRule"/>
</dbReference>
<dbReference type="InterPro" id="IPR003784">
    <property type="entry name" value="BioY"/>
</dbReference>
<feature type="transmembrane region" description="Helical" evidence="3">
    <location>
        <begin position="56"/>
        <end position="85"/>
    </location>
</feature>
<comment type="subcellular location">
    <subcellularLocation>
        <location evidence="2">Cell membrane</location>
        <topology evidence="2">Multi-pass membrane protein</topology>
    </subcellularLocation>
</comment>
<gene>
    <name evidence="4" type="ORF">GE300_17625</name>
</gene>
<dbReference type="AlphaFoldDB" id="A0A6L5Z4C5"/>
<evidence type="ECO:0000256" key="3">
    <source>
        <dbReference type="SAM" id="Phobius"/>
    </source>
</evidence>
<evidence type="ECO:0000256" key="1">
    <source>
        <dbReference type="ARBA" id="ARBA00010692"/>
    </source>
</evidence>
<keyword evidence="2 3" id="KW-0472">Membrane</keyword>
<evidence type="ECO:0000313" key="4">
    <source>
        <dbReference type="EMBL" id="MSU91403.1"/>
    </source>
</evidence>
<keyword evidence="2" id="KW-1003">Cell membrane</keyword>
<dbReference type="Gene3D" id="1.10.1760.20">
    <property type="match status" value="1"/>
</dbReference>
<dbReference type="PANTHER" id="PTHR34295">
    <property type="entry name" value="BIOTIN TRANSPORTER BIOY"/>
    <property type="match status" value="1"/>
</dbReference>
<comment type="similarity">
    <text evidence="1 2">Belongs to the BioY family.</text>
</comment>
<keyword evidence="3" id="KW-1133">Transmembrane helix</keyword>
<evidence type="ECO:0000256" key="2">
    <source>
        <dbReference type="PIRNR" id="PIRNR016661"/>
    </source>
</evidence>
<dbReference type="Pfam" id="PF02632">
    <property type="entry name" value="BioY"/>
    <property type="match status" value="1"/>
</dbReference>
<accession>A0A6L5Z4C5</accession>
<dbReference type="PIRSF" id="PIRSF016661">
    <property type="entry name" value="BioY"/>
    <property type="match status" value="1"/>
</dbReference>
<keyword evidence="3" id="KW-0812">Transmembrane</keyword>
<name>A0A6L5Z4C5_9RHOB</name>
<dbReference type="RefSeq" id="WP_154448527.1">
    <property type="nucleotide sequence ID" value="NZ_WIND01000019.1"/>
</dbReference>
<feature type="transmembrane region" description="Helical" evidence="3">
    <location>
        <begin position="26"/>
        <end position="44"/>
    </location>
</feature>
<dbReference type="EMBL" id="WIND01000019">
    <property type="protein sequence ID" value="MSU91403.1"/>
    <property type="molecule type" value="Genomic_DNA"/>
</dbReference>
<dbReference type="GO" id="GO:0005886">
    <property type="term" value="C:plasma membrane"/>
    <property type="evidence" value="ECO:0007669"/>
    <property type="project" value="UniProtKB-SubCell"/>
</dbReference>
<keyword evidence="2" id="KW-0813">Transport</keyword>
<organism evidence="4 5">
    <name type="scientific">Halovulum marinum</name>
    <dbReference type="NCBI Taxonomy" id="2662447"/>
    <lineage>
        <taxon>Bacteria</taxon>
        <taxon>Pseudomonadati</taxon>
        <taxon>Pseudomonadota</taxon>
        <taxon>Alphaproteobacteria</taxon>
        <taxon>Rhodobacterales</taxon>
        <taxon>Paracoccaceae</taxon>
        <taxon>Halovulum</taxon>
    </lineage>
</organism>
<evidence type="ECO:0000313" key="5">
    <source>
        <dbReference type="Proteomes" id="UP000474957"/>
    </source>
</evidence>
<feature type="transmembrane region" description="Helical" evidence="3">
    <location>
        <begin position="135"/>
        <end position="154"/>
    </location>
</feature>
<comment type="caution">
    <text evidence="4">The sequence shown here is derived from an EMBL/GenBank/DDBJ whole genome shotgun (WGS) entry which is preliminary data.</text>
</comment>
<dbReference type="Proteomes" id="UP000474957">
    <property type="component" value="Unassembled WGS sequence"/>
</dbReference>
<protein>
    <recommendedName>
        <fullName evidence="2">Biotin transporter</fullName>
    </recommendedName>
</protein>
<feature type="transmembrane region" description="Helical" evidence="3">
    <location>
        <begin position="105"/>
        <end position="123"/>
    </location>
</feature>
<reference evidence="4 5" key="1">
    <citation type="submission" date="2019-10" db="EMBL/GenBank/DDBJ databases">
        <title>Cognatihalovulum marinum gen. nov. sp. nov., a new member of the family Rhodobacteraceae isolated from deep seawater of the Northwest Indian Ocean.</title>
        <authorList>
            <person name="Ruan C."/>
            <person name="Wang J."/>
            <person name="Zheng X."/>
            <person name="Song L."/>
            <person name="Zhu Y."/>
            <person name="Huang Y."/>
            <person name="Lu Z."/>
            <person name="Du W."/>
            <person name="Huang L."/>
            <person name="Dai X."/>
        </authorList>
    </citation>
    <scope>NUCLEOTIDE SEQUENCE [LARGE SCALE GENOMIC DNA]</scope>
    <source>
        <strain evidence="4 5">2CG4</strain>
    </source>
</reference>
<sequence length="201" mass="21270">MAIATTDKVLADLGPAHGTGLWVKRAVLVAAGIAAMALAAKIRVPMWPVPGTMQTFVVLSVGAAYGLRLGLATMLGYLLIGAFGYDVFTGSSATSNGLAYMAGPTGGYLVGFVAAAGVMGWLARRGWDRSFARMAAAMLVGNVIVYAFGVPWMAQLFLAERGWEWVMTWGMTNFLVFDALKLALAAMLFPVLWRLVGTARG</sequence>
<dbReference type="PANTHER" id="PTHR34295:SF1">
    <property type="entry name" value="BIOTIN TRANSPORTER BIOY"/>
    <property type="match status" value="1"/>
</dbReference>